<evidence type="ECO:0000259" key="1">
    <source>
        <dbReference type="Pfam" id="PF21836"/>
    </source>
</evidence>
<sequence>MTTTVDLAPLLHRVGAGALDWLDAHREQFRAGDPAVTPPDLVKSRFKQIGELGLVGRILIREGVAGSQQAVQIEHLLDFVWREGLRGGTLLDWLQRDEPFSPIPMELYVPFRELGYRDPALEEHIRLVSRTTSWQVLEGPPNRRLGLSRFEARAGLTPGTSAEEAAAHTWLGHTPEPWSADSHMAYAVTHTVFHLTDWGRHPERLPAALGDYLRLWLPAWTDEWAAARHWDLLGELLVVDACLPVPALDPGVWQRYAAAQQPEGAMPARGAMPEGDTEEVFEAVHHPTIVALFASTMAVSRAMSALSPPGP</sequence>
<dbReference type="InterPro" id="IPR054190">
    <property type="entry name" value="DUF6895"/>
</dbReference>
<dbReference type="Proteomes" id="UP000031523">
    <property type="component" value="Chromosome"/>
</dbReference>
<proteinExistence type="predicted"/>
<organism evidence="2 3">
    <name type="scientific">Streptomyces albus (strain ATCC 21838 / DSM 41398 / FERM P-419 / JCM 4703 / NBRC 107858)</name>
    <dbReference type="NCBI Taxonomy" id="1081613"/>
    <lineage>
        <taxon>Bacteria</taxon>
        <taxon>Bacillati</taxon>
        <taxon>Actinomycetota</taxon>
        <taxon>Actinomycetes</taxon>
        <taxon>Kitasatosporales</taxon>
        <taxon>Streptomycetaceae</taxon>
        <taxon>Streptomyces</taxon>
    </lineage>
</organism>
<accession>A0A0B5ETF9</accession>
<dbReference type="EMBL" id="CP010519">
    <property type="protein sequence ID" value="AJE81387.1"/>
    <property type="molecule type" value="Genomic_DNA"/>
</dbReference>
<gene>
    <name evidence="2" type="ORF">SLNWT_1011</name>
</gene>
<dbReference type="Pfam" id="PF21836">
    <property type="entry name" value="DUF6895"/>
    <property type="match status" value="1"/>
</dbReference>
<dbReference type="AlphaFoldDB" id="A0A0B5ETF9"/>
<name>A0A0B5ETF9_STRA4</name>
<reference evidence="2 3" key="1">
    <citation type="submission" date="2015-01" db="EMBL/GenBank/DDBJ databases">
        <title>Enhanced salinomycin production by adjusting the supply of polyketide extender units in Streptomyce albus DSM 41398.</title>
        <authorList>
            <person name="Lu C."/>
        </authorList>
    </citation>
    <scope>NUCLEOTIDE SEQUENCE [LARGE SCALE GENOMIC DNA]</scope>
    <source>
        <strain evidence="3">ATCC 21838 / DSM 41398 / FERM P-419 / JCM 4703 / NBRC 107858</strain>
    </source>
</reference>
<feature type="domain" description="DUF6895" evidence="1">
    <location>
        <begin position="16"/>
        <end position="296"/>
    </location>
</feature>
<keyword evidence="3" id="KW-1185">Reference proteome</keyword>
<dbReference type="KEGG" id="sals:SLNWT_1011"/>
<evidence type="ECO:0000313" key="3">
    <source>
        <dbReference type="Proteomes" id="UP000031523"/>
    </source>
</evidence>
<protein>
    <recommendedName>
        <fullName evidence="1">DUF6895 domain-containing protein</fullName>
    </recommendedName>
</protein>
<evidence type="ECO:0000313" key="2">
    <source>
        <dbReference type="EMBL" id="AJE81387.1"/>
    </source>
</evidence>